<organism evidence="1 2">
    <name type="scientific">Ancylostoma caninum</name>
    <name type="common">Dog hookworm</name>
    <dbReference type="NCBI Taxonomy" id="29170"/>
    <lineage>
        <taxon>Eukaryota</taxon>
        <taxon>Metazoa</taxon>
        <taxon>Ecdysozoa</taxon>
        <taxon>Nematoda</taxon>
        <taxon>Chromadorea</taxon>
        <taxon>Rhabditida</taxon>
        <taxon>Rhabditina</taxon>
        <taxon>Rhabditomorpha</taxon>
        <taxon>Strongyloidea</taxon>
        <taxon>Ancylostomatidae</taxon>
        <taxon>Ancylostomatinae</taxon>
        <taxon>Ancylostoma</taxon>
    </lineage>
</organism>
<dbReference type="EMBL" id="JOJR01000064">
    <property type="protein sequence ID" value="RCN47358.1"/>
    <property type="molecule type" value="Genomic_DNA"/>
</dbReference>
<gene>
    <name evidence="1" type="ORF">ANCCAN_06646</name>
</gene>
<evidence type="ECO:0000313" key="2">
    <source>
        <dbReference type="Proteomes" id="UP000252519"/>
    </source>
</evidence>
<evidence type="ECO:0000313" key="1">
    <source>
        <dbReference type="EMBL" id="RCN47358.1"/>
    </source>
</evidence>
<proteinExistence type="predicted"/>
<name>A0A368GUS3_ANCCA</name>
<accession>A0A368GUS3</accession>
<keyword evidence="2" id="KW-1185">Reference proteome</keyword>
<sequence length="60" mass="6621">MKGASGKRFTRTDLWSQLSESTRTSVITKKESMCTSGVVKQEHMLSKSLVGAEKMQQITG</sequence>
<comment type="caution">
    <text evidence="1">The sequence shown here is derived from an EMBL/GenBank/DDBJ whole genome shotgun (WGS) entry which is preliminary data.</text>
</comment>
<dbReference type="AlphaFoldDB" id="A0A368GUS3"/>
<protein>
    <submittedName>
        <fullName evidence="1">Uncharacterized protein</fullName>
    </submittedName>
</protein>
<reference evidence="1 2" key="1">
    <citation type="submission" date="2014-10" db="EMBL/GenBank/DDBJ databases">
        <title>Draft genome of the hookworm Ancylostoma caninum.</title>
        <authorList>
            <person name="Mitreva M."/>
        </authorList>
    </citation>
    <scope>NUCLEOTIDE SEQUENCE [LARGE SCALE GENOMIC DNA]</scope>
    <source>
        <strain evidence="1 2">Baltimore</strain>
    </source>
</reference>
<dbReference type="Proteomes" id="UP000252519">
    <property type="component" value="Unassembled WGS sequence"/>
</dbReference>